<feature type="binding site" evidence="3">
    <location>
        <position position="373"/>
    </location>
    <ligand>
        <name>Ca(2+)</name>
        <dbReference type="ChEBI" id="CHEBI:29108"/>
    </ligand>
</feature>
<dbReference type="PANTHER" id="PTHR34218:SF4">
    <property type="entry name" value="ACYL-HOMOSERINE LACTONE ACYLASE QUIP"/>
    <property type="match status" value="1"/>
</dbReference>
<comment type="similarity">
    <text evidence="1">Belongs to the peptidase S45 family.</text>
</comment>
<dbReference type="PANTHER" id="PTHR34218">
    <property type="entry name" value="PEPTIDASE S45 PENICILLIN AMIDASE"/>
    <property type="match status" value="1"/>
</dbReference>
<evidence type="ECO:0000256" key="2">
    <source>
        <dbReference type="PIRSR" id="PIRSR001227-1"/>
    </source>
</evidence>
<dbReference type="Pfam" id="PF01804">
    <property type="entry name" value="Penicil_amidase"/>
    <property type="match status" value="1"/>
</dbReference>
<dbReference type="EMBL" id="ATBP01001246">
    <property type="protein sequence ID" value="ETR67713.1"/>
    <property type="molecule type" value="Genomic_DNA"/>
</dbReference>
<protein>
    <submittedName>
        <fullName evidence="5">Penicillin amidase</fullName>
    </submittedName>
</protein>
<evidence type="ECO:0000256" key="4">
    <source>
        <dbReference type="SAM" id="SignalP"/>
    </source>
</evidence>
<proteinExistence type="inferred from homology"/>
<dbReference type="PIRSF" id="PIRSF001227">
    <property type="entry name" value="Pen_acylase"/>
    <property type="match status" value="1"/>
</dbReference>
<dbReference type="GO" id="GO:0017000">
    <property type="term" value="P:antibiotic biosynthetic process"/>
    <property type="evidence" value="ECO:0007669"/>
    <property type="project" value="InterPro"/>
</dbReference>
<evidence type="ECO:0000313" key="5">
    <source>
        <dbReference type="EMBL" id="ETR67713.1"/>
    </source>
</evidence>
<dbReference type="Gene3D" id="1.10.439.10">
    <property type="entry name" value="Penicillin Amidohydrolase, domain 1"/>
    <property type="match status" value="1"/>
</dbReference>
<dbReference type="Gene3D" id="3.60.20.10">
    <property type="entry name" value="Glutamine Phosphoribosylpyrophosphate, subunit 1, domain 1"/>
    <property type="match status" value="2"/>
</dbReference>
<sequence>MFKHLKSVFLVNCIIVLVSFQLSHAEYSGIDIVKDEMGIWYLRAPDNASLYDIYHEVGFQVATDRLWQLEQYLRAATGRLSALLGQNYLENDIFVRTLGYSQNELESAFDALDEDSKSIIQGYVDGINQRIDYVIENRSQMPMEFVVIGLKAGVDILPTKWSVYDLLAWTVMLQRQFDPEALEVDHGQLENIQLLGRLMAKYPTDISELLGQNPGTTLLGHLMFKDLRWSDDPDAQTYILDEDVPDEWKFSQKRSKQSAVSSLTQIPDYSQTINQLQHFRRKVKNNLEKINANVKMGSYAWVVGPEKTRDGKPILYAGPQMGFNSPTICIECSIQGGGIDVSGMMIPGIPGIMIGRTPHHAWSMQVGHAHSTDFYFEFDPSKIHLERLESIAMAGGESITIPVYKMDGRPIISPLPFNPATYIPSSTNPIVSWRYAHTGYELNLVSAIHDLARSQSIQEFGQGIEKLAFSQHFCYADRDGNIAYWMSGRDPIRPNDPLAMAYQLPQGAVPGVPQMDWNDDILKRRSHLVNPSRHYFAGWNNKTHTYYSGSPNNIDYFTGPFHRCHVIYDYLNSHNDLTFEDIRDLAISVATTQSIGKAGNPWPFVKDIFSAAVASDPTTNRQEALTILNAWDGHFVDGGKTNWANGKDRSDGWT</sequence>
<dbReference type="GO" id="GO:0046872">
    <property type="term" value="F:metal ion binding"/>
    <property type="evidence" value="ECO:0007669"/>
    <property type="project" value="UniProtKB-KW"/>
</dbReference>
<comment type="caution">
    <text evidence="5">The sequence shown here is derived from an EMBL/GenBank/DDBJ whole genome shotgun (WGS) entry which is preliminary data.</text>
</comment>
<reference evidence="6" key="1">
    <citation type="submission" date="2012-11" db="EMBL/GenBank/DDBJ databases">
        <authorList>
            <person name="Lucero-Rivera Y.E."/>
            <person name="Tovar-Ramirez D."/>
        </authorList>
    </citation>
    <scope>NUCLEOTIDE SEQUENCE [LARGE SCALE GENOMIC DNA]</scope>
    <source>
        <strain evidence="6">Araruama</strain>
    </source>
</reference>
<gene>
    <name evidence="5" type="ORF">OMM_11297</name>
</gene>
<dbReference type="Proteomes" id="UP000189670">
    <property type="component" value="Unassembled WGS sequence"/>
</dbReference>
<dbReference type="SUPFAM" id="SSF56235">
    <property type="entry name" value="N-terminal nucleophile aminohydrolases (Ntn hydrolases)"/>
    <property type="match status" value="1"/>
</dbReference>
<evidence type="ECO:0000256" key="1">
    <source>
        <dbReference type="ARBA" id="ARBA00006586"/>
    </source>
</evidence>
<keyword evidence="3" id="KW-0106">Calcium</keyword>
<dbReference type="AlphaFoldDB" id="A0A1V1NYS5"/>
<comment type="cofactor">
    <cofactor evidence="3">
        <name>Ca(2+)</name>
        <dbReference type="ChEBI" id="CHEBI:29108"/>
    </cofactor>
    <text evidence="3">Binds 1 Ca(2+) ion per dimer.</text>
</comment>
<dbReference type="InterPro" id="IPR002692">
    <property type="entry name" value="S45"/>
</dbReference>
<dbReference type="InterPro" id="IPR029055">
    <property type="entry name" value="Ntn_hydrolases_N"/>
</dbReference>
<dbReference type="GO" id="GO:0016811">
    <property type="term" value="F:hydrolase activity, acting on carbon-nitrogen (but not peptide) bonds, in linear amides"/>
    <property type="evidence" value="ECO:0007669"/>
    <property type="project" value="InterPro"/>
</dbReference>
<feature type="active site" description="Nucleophile" evidence="2">
    <location>
        <position position="298"/>
    </location>
</feature>
<evidence type="ECO:0000256" key="3">
    <source>
        <dbReference type="PIRSR" id="PIRSR001227-2"/>
    </source>
</evidence>
<dbReference type="InterPro" id="IPR023343">
    <property type="entry name" value="Penicillin_amidase_dom1"/>
</dbReference>
<feature type="chain" id="PRO_5010693853" evidence="4">
    <location>
        <begin position="26"/>
        <end position="654"/>
    </location>
</feature>
<keyword evidence="3" id="KW-0479">Metal-binding</keyword>
<evidence type="ECO:0000313" key="6">
    <source>
        <dbReference type="Proteomes" id="UP000189670"/>
    </source>
</evidence>
<feature type="signal peptide" evidence="4">
    <location>
        <begin position="1"/>
        <end position="25"/>
    </location>
</feature>
<keyword evidence="4" id="KW-0732">Signal</keyword>
<dbReference type="InterPro" id="IPR014395">
    <property type="entry name" value="Pen/GL7ACA/AHL_acylase"/>
</dbReference>
<organism evidence="5 6">
    <name type="scientific">Candidatus Magnetoglobus multicellularis str. Araruama</name>
    <dbReference type="NCBI Taxonomy" id="890399"/>
    <lineage>
        <taxon>Bacteria</taxon>
        <taxon>Pseudomonadati</taxon>
        <taxon>Thermodesulfobacteriota</taxon>
        <taxon>Desulfobacteria</taxon>
        <taxon>Desulfobacterales</taxon>
        <taxon>Desulfobacteraceae</taxon>
        <taxon>Candidatus Magnetoglobus</taxon>
    </lineage>
</organism>
<accession>A0A1V1NYS5</accession>
<name>A0A1V1NYS5_9BACT</name>